<dbReference type="Pfam" id="PF01904">
    <property type="entry name" value="DUF72"/>
    <property type="match status" value="1"/>
</dbReference>
<dbReference type="InterPro" id="IPR036520">
    <property type="entry name" value="UPF0759_sf"/>
</dbReference>
<dbReference type="RefSeq" id="WP_342853514.1">
    <property type="nucleotide sequence ID" value="NZ_JBBMRA010000001.1"/>
</dbReference>
<reference evidence="1 2" key="1">
    <citation type="submission" date="2024-03" db="EMBL/GenBank/DDBJ databases">
        <title>Community enrichment and isolation of bacterial strains for fucoidan degradation.</title>
        <authorList>
            <person name="Sichert A."/>
        </authorList>
    </citation>
    <scope>NUCLEOTIDE SEQUENCE [LARGE SCALE GENOMIC DNA]</scope>
    <source>
        <strain evidence="1 2">AS76</strain>
    </source>
</reference>
<dbReference type="PANTHER" id="PTHR30348">
    <property type="entry name" value="UNCHARACTERIZED PROTEIN YECE"/>
    <property type="match status" value="1"/>
</dbReference>
<protein>
    <submittedName>
        <fullName evidence="1">DUF72 domain-containing protein</fullName>
    </submittedName>
</protein>
<dbReference type="PANTHER" id="PTHR30348:SF9">
    <property type="entry name" value="UPF0759 PROTEIN YECE"/>
    <property type="match status" value="1"/>
</dbReference>
<dbReference type="EMBL" id="JBBMRA010000001">
    <property type="protein sequence ID" value="MEM5535100.1"/>
    <property type="molecule type" value="Genomic_DNA"/>
</dbReference>
<name>A0ABU9TN06_9GAMM</name>
<dbReference type="Gene3D" id="3.20.20.410">
    <property type="entry name" value="Protein of unknown function UPF0759"/>
    <property type="match status" value="1"/>
</dbReference>
<dbReference type="Proteomes" id="UP001449225">
    <property type="component" value="Unassembled WGS sequence"/>
</dbReference>
<gene>
    <name evidence="1" type="ORF">WNY58_01725</name>
</gene>
<comment type="caution">
    <text evidence="1">The sequence shown here is derived from an EMBL/GenBank/DDBJ whole genome shotgun (WGS) entry which is preliminary data.</text>
</comment>
<dbReference type="InterPro" id="IPR002763">
    <property type="entry name" value="DUF72"/>
</dbReference>
<dbReference type="SUPFAM" id="SSF117396">
    <property type="entry name" value="TM1631-like"/>
    <property type="match status" value="1"/>
</dbReference>
<proteinExistence type="predicted"/>
<accession>A0ABU9TN06</accession>
<evidence type="ECO:0000313" key="2">
    <source>
        <dbReference type="Proteomes" id="UP001449225"/>
    </source>
</evidence>
<evidence type="ECO:0000313" key="1">
    <source>
        <dbReference type="EMBL" id="MEM5535100.1"/>
    </source>
</evidence>
<organism evidence="1 2">
    <name type="scientific">Neptuniibacter pectenicola</name>
    <dbReference type="NCBI Taxonomy" id="1806669"/>
    <lineage>
        <taxon>Bacteria</taxon>
        <taxon>Pseudomonadati</taxon>
        <taxon>Pseudomonadota</taxon>
        <taxon>Gammaproteobacteria</taxon>
        <taxon>Oceanospirillales</taxon>
        <taxon>Oceanospirillaceae</taxon>
        <taxon>Neptuniibacter</taxon>
    </lineage>
</organism>
<keyword evidence="2" id="KW-1185">Reference proteome</keyword>
<sequence>MPHQPIKQTCYIGLTQWQHSAWQASILQRPSSEHILKAYSRHFSSVEGNSTFYGLPNEATVETWVNEADPAFRFCFKFPQQITHKNHLKSSDEDTAAFLKRLEPLHAQLGLLCIQLPSTFDDNNLHALSDYLQNLPNAFNYGVEVRNPCFFSKGAAETALNQLLVAHNVSRISFDTRALFNDPSDDPISSKAKAHKPQLPVHAIATSTYPMVRFITPLNWTLGTDYLTPWINKAIQWMDEGRSPFFFFHTPDNADAPELAAYFVQQIEQKRPGSCLFTPWPTVKKQSTLF</sequence>